<keyword evidence="2" id="KW-0732">Signal</keyword>
<evidence type="ECO:0000256" key="1">
    <source>
        <dbReference type="SAM" id="MobiDB-lite"/>
    </source>
</evidence>
<organism evidence="3 4">
    <name type="scientific">Caenorhabditis japonica</name>
    <dbReference type="NCBI Taxonomy" id="281687"/>
    <lineage>
        <taxon>Eukaryota</taxon>
        <taxon>Metazoa</taxon>
        <taxon>Ecdysozoa</taxon>
        <taxon>Nematoda</taxon>
        <taxon>Chromadorea</taxon>
        <taxon>Rhabditida</taxon>
        <taxon>Rhabditina</taxon>
        <taxon>Rhabditomorpha</taxon>
        <taxon>Rhabditoidea</taxon>
        <taxon>Rhabditidae</taxon>
        <taxon>Peloderinae</taxon>
        <taxon>Caenorhabditis</taxon>
    </lineage>
</organism>
<feature type="region of interest" description="Disordered" evidence="1">
    <location>
        <begin position="83"/>
        <end position="103"/>
    </location>
</feature>
<accession>A0A8R1ISI7</accession>
<feature type="signal peptide" evidence="2">
    <location>
        <begin position="1"/>
        <end position="25"/>
    </location>
</feature>
<feature type="chain" id="PRO_5035855972" evidence="2">
    <location>
        <begin position="26"/>
        <end position="103"/>
    </location>
</feature>
<dbReference type="AlphaFoldDB" id="A0A8R1ISI7"/>
<sequence>MLSFLRRFLVFIVLLTSTVLPSVLCLSQNELNELSRKFKYYHPAVRPAAPDNFVSGRNGTFFNIPVELHVLATRIINTKNEEIRNNNNNNDRVQPAGCQNRKE</sequence>
<reference evidence="4" key="1">
    <citation type="submission" date="2010-08" db="EMBL/GenBank/DDBJ databases">
        <authorList>
            <consortium name="Caenorhabditis japonica Sequencing Consortium"/>
            <person name="Wilson R.K."/>
        </authorList>
    </citation>
    <scope>NUCLEOTIDE SEQUENCE [LARGE SCALE GENOMIC DNA]</scope>
    <source>
        <strain evidence="4">DF5081</strain>
    </source>
</reference>
<protein>
    <submittedName>
        <fullName evidence="3">Uncharacterized protein</fullName>
    </submittedName>
</protein>
<name>A0A8R1ISI7_CAEJA</name>
<keyword evidence="4" id="KW-1185">Reference proteome</keyword>
<evidence type="ECO:0000313" key="4">
    <source>
        <dbReference type="Proteomes" id="UP000005237"/>
    </source>
</evidence>
<reference evidence="3" key="2">
    <citation type="submission" date="2022-06" db="UniProtKB">
        <authorList>
            <consortium name="EnsemblMetazoa"/>
        </authorList>
    </citation>
    <scope>IDENTIFICATION</scope>
    <source>
        <strain evidence="3">DF5081</strain>
    </source>
</reference>
<proteinExistence type="predicted"/>
<evidence type="ECO:0000256" key="2">
    <source>
        <dbReference type="SAM" id="SignalP"/>
    </source>
</evidence>
<dbReference type="EnsemblMetazoa" id="CJA40863.1">
    <property type="protein sequence ID" value="CJA40863.1"/>
    <property type="gene ID" value="WBGene00216711"/>
</dbReference>
<dbReference type="Proteomes" id="UP000005237">
    <property type="component" value="Unassembled WGS sequence"/>
</dbReference>
<evidence type="ECO:0000313" key="3">
    <source>
        <dbReference type="EnsemblMetazoa" id="CJA40863.1"/>
    </source>
</evidence>